<dbReference type="EMBL" id="BART01025621">
    <property type="protein sequence ID" value="GAH03051.1"/>
    <property type="molecule type" value="Genomic_DNA"/>
</dbReference>
<evidence type="ECO:0000256" key="1">
    <source>
        <dbReference type="SAM" id="Phobius"/>
    </source>
</evidence>
<reference evidence="2" key="1">
    <citation type="journal article" date="2014" name="Front. Microbiol.">
        <title>High frequency of phylogenetically diverse reductive dehalogenase-homologous genes in deep subseafloor sedimentary metagenomes.</title>
        <authorList>
            <person name="Kawai M."/>
            <person name="Futagami T."/>
            <person name="Toyoda A."/>
            <person name="Takaki Y."/>
            <person name="Nishi S."/>
            <person name="Hori S."/>
            <person name="Arai W."/>
            <person name="Tsubouchi T."/>
            <person name="Morono Y."/>
            <person name="Uchiyama I."/>
            <person name="Ito T."/>
            <person name="Fujiyama A."/>
            <person name="Inagaki F."/>
            <person name="Takami H."/>
        </authorList>
    </citation>
    <scope>NUCLEOTIDE SEQUENCE</scope>
    <source>
        <strain evidence="2">Expedition CK06-06</strain>
    </source>
</reference>
<organism evidence="2">
    <name type="scientific">marine sediment metagenome</name>
    <dbReference type="NCBI Taxonomy" id="412755"/>
    <lineage>
        <taxon>unclassified sequences</taxon>
        <taxon>metagenomes</taxon>
        <taxon>ecological metagenomes</taxon>
    </lineage>
</organism>
<comment type="caution">
    <text evidence="2">The sequence shown here is derived from an EMBL/GenBank/DDBJ whole genome shotgun (WGS) entry which is preliminary data.</text>
</comment>
<protein>
    <submittedName>
        <fullName evidence="2">Uncharacterized protein</fullName>
    </submittedName>
</protein>
<sequence length="167" mass="18984">EPNLEGRFITMYSEPDSQGATLDDLGIKPGLINATLSAENEIAPDSRMRSTAFTRFVLSDFGITTYHGWLGEISGRDFPSVQYKLKVYYLSLGKWTFTKEQAEEWEDREGREERNSIRGWWDNLGTFDKIGVAFGLITVFIVLIVIALVYTGVFSTWLSYKSSKSRT</sequence>
<gene>
    <name evidence="2" type="ORF">S01H4_45946</name>
</gene>
<feature type="non-terminal residue" evidence="2">
    <location>
        <position position="1"/>
    </location>
</feature>
<feature type="transmembrane region" description="Helical" evidence="1">
    <location>
        <begin position="130"/>
        <end position="158"/>
    </location>
</feature>
<proteinExistence type="predicted"/>
<keyword evidence="1" id="KW-0472">Membrane</keyword>
<dbReference type="AlphaFoldDB" id="X1C4S0"/>
<keyword evidence="1" id="KW-1133">Transmembrane helix</keyword>
<accession>X1C4S0</accession>
<name>X1C4S0_9ZZZZ</name>
<keyword evidence="1" id="KW-0812">Transmembrane</keyword>
<evidence type="ECO:0000313" key="2">
    <source>
        <dbReference type="EMBL" id="GAH03051.1"/>
    </source>
</evidence>